<sequence length="154" mass="16333">MRGSTRLLCGGALSAASMLLGIGSASADCVRHVYNRSPLVLVASQDGGPAITVRPGTSRTIRLARPGTLTLAGYCAPRGLYGDPAAFGPPVVQESFGYQAVLDRCYFEFGHDFYANELGRGFLPYDGTKPFTLNNPKPGDVVLYTDQASCLPAR</sequence>
<evidence type="ECO:0000313" key="3">
    <source>
        <dbReference type="Proteomes" id="UP001549145"/>
    </source>
</evidence>
<dbReference type="EMBL" id="JBEPMM010000009">
    <property type="protein sequence ID" value="MET3693709.1"/>
    <property type="molecule type" value="Genomic_DNA"/>
</dbReference>
<keyword evidence="3" id="KW-1185">Reference proteome</keyword>
<name>A0ABV2L7A9_9HYPH</name>
<evidence type="ECO:0000313" key="2">
    <source>
        <dbReference type="EMBL" id="MET3693709.1"/>
    </source>
</evidence>
<evidence type="ECO:0000256" key="1">
    <source>
        <dbReference type="SAM" id="SignalP"/>
    </source>
</evidence>
<reference evidence="2 3" key="1">
    <citation type="submission" date="2024-06" db="EMBL/GenBank/DDBJ databases">
        <title>Genomic Encyclopedia of Type Strains, Phase IV (KMG-IV): sequencing the most valuable type-strain genomes for metagenomic binning, comparative biology and taxonomic classification.</title>
        <authorList>
            <person name="Goeker M."/>
        </authorList>
    </citation>
    <scope>NUCLEOTIDE SEQUENCE [LARGE SCALE GENOMIC DNA]</scope>
    <source>
        <strain evidence="2 3">DSM 21331</strain>
    </source>
</reference>
<proteinExistence type="predicted"/>
<dbReference type="Proteomes" id="UP001549145">
    <property type="component" value="Unassembled WGS sequence"/>
</dbReference>
<feature type="chain" id="PRO_5045611056" description="Rieske domain-containing protein" evidence="1">
    <location>
        <begin position="28"/>
        <end position="154"/>
    </location>
</feature>
<gene>
    <name evidence="2" type="ORF">ABID43_003260</name>
</gene>
<keyword evidence="1" id="KW-0732">Signal</keyword>
<accession>A0ABV2L7A9</accession>
<feature type="signal peptide" evidence="1">
    <location>
        <begin position="1"/>
        <end position="27"/>
    </location>
</feature>
<organism evidence="2 3">
    <name type="scientific">Methylobacterium goesingense</name>
    <dbReference type="NCBI Taxonomy" id="243690"/>
    <lineage>
        <taxon>Bacteria</taxon>
        <taxon>Pseudomonadati</taxon>
        <taxon>Pseudomonadota</taxon>
        <taxon>Alphaproteobacteria</taxon>
        <taxon>Hyphomicrobiales</taxon>
        <taxon>Methylobacteriaceae</taxon>
        <taxon>Methylobacterium</taxon>
    </lineage>
</organism>
<dbReference type="RefSeq" id="WP_238279095.1">
    <property type="nucleotide sequence ID" value="NZ_BPQL01000049.1"/>
</dbReference>
<comment type="caution">
    <text evidence="2">The sequence shown here is derived from an EMBL/GenBank/DDBJ whole genome shotgun (WGS) entry which is preliminary data.</text>
</comment>
<protein>
    <recommendedName>
        <fullName evidence="4">Rieske domain-containing protein</fullName>
    </recommendedName>
</protein>
<evidence type="ECO:0008006" key="4">
    <source>
        <dbReference type="Google" id="ProtNLM"/>
    </source>
</evidence>